<dbReference type="SMART" id="SM00028">
    <property type="entry name" value="TPR"/>
    <property type="match status" value="4"/>
</dbReference>
<dbReference type="InterPro" id="IPR011990">
    <property type="entry name" value="TPR-like_helical_dom_sf"/>
</dbReference>
<dbReference type="Pfam" id="PF14559">
    <property type="entry name" value="TPR_19"/>
    <property type="match status" value="1"/>
</dbReference>
<dbReference type="PANTHER" id="PTHR12558">
    <property type="entry name" value="CELL DIVISION CYCLE 16,23,27"/>
    <property type="match status" value="1"/>
</dbReference>
<feature type="repeat" description="TPR" evidence="1">
    <location>
        <begin position="40"/>
        <end position="73"/>
    </location>
</feature>
<dbReference type="EMBL" id="SHKX01000013">
    <property type="protein sequence ID" value="RZU38489.1"/>
    <property type="molecule type" value="Genomic_DNA"/>
</dbReference>
<dbReference type="InterPro" id="IPR019734">
    <property type="entry name" value="TPR_rpt"/>
</dbReference>
<evidence type="ECO:0000313" key="4">
    <source>
        <dbReference type="Proteomes" id="UP000292423"/>
    </source>
</evidence>
<dbReference type="AlphaFoldDB" id="A0A4Q7YP51"/>
<name>A0A4Q7YP51_9GAMM</name>
<reference evidence="3 4" key="1">
    <citation type="submission" date="2019-02" db="EMBL/GenBank/DDBJ databases">
        <title>Genomic Encyclopedia of Type Strains, Phase IV (KMG-IV): sequencing the most valuable type-strain genomes for metagenomic binning, comparative biology and taxonomic classification.</title>
        <authorList>
            <person name="Goeker M."/>
        </authorList>
    </citation>
    <scope>NUCLEOTIDE SEQUENCE [LARGE SCALE GENOMIC DNA]</scope>
    <source>
        <strain evidence="3 4">DSM 105135</strain>
    </source>
</reference>
<dbReference type="Proteomes" id="UP000292423">
    <property type="component" value="Unassembled WGS sequence"/>
</dbReference>
<dbReference type="Gene3D" id="1.25.40.10">
    <property type="entry name" value="Tetratricopeptide repeat domain"/>
    <property type="match status" value="1"/>
</dbReference>
<dbReference type="Pfam" id="PF13432">
    <property type="entry name" value="TPR_16"/>
    <property type="match status" value="1"/>
</dbReference>
<dbReference type="PROSITE" id="PS50005">
    <property type="entry name" value="TPR"/>
    <property type="match status" value="2"/>
</dbReference>
<feature type="repeat" description="TPR" evidence="1">
    <location>
        <begin position="6"/>
        <end position="39"/>
    </location>
</feature>
<accession>A0A4Q7YP51</accession>
<feature type="region of interest" description="Disordered" evidence="2">
    <location>
        <begin position="160"/>
        <end position="181"/>
    </location>
</feature>
<evidence type="ECO:0000256" key="1">
    <source>
        <dbReference type="PROSITE-ProRule" id="PRU00339"/>
    </source>
</evidence>
<proteinExistence type="predicted"/>
<comment type="caution">
    <text evidence="3">The sequence shown here is derived from an EMBL/GenBank/DDBJ whole genome shotgun (WGS) entry which is preliminary data.</text>
</comment>
<sequence length="201" mass="22053">MMTLDAGEYFHLALHAVRQNDHHAALQYLKQVLALEPDNAAAHYLMAAEHAELGLFDRAIQGMEEALALRPDLEIARFQLGLLHLQGNRTQQASTAFQALESMATDSALLAFARAYLALISDLPAEAVPWLEQGIAQCDNNPSLKADMNRVLDSVRQKLEPAPAESLTTSPENTDPEKGLPASVLFLGAYRDSLKDENDPH</sequence>
<dbReference type="PANTHER" id="PTHR12558:SF13">
    <property type="entry name" value="CELL DIVISION CYCLE PROTEIN 27 HOMOLOG"/>
    <property type="match status" value="1"/>
</dbReference>
<protein>
    <submittedName>
        <fullName evidence="3">Tetratricopeptide repeat protein</fullName>
    </submittedName>
</protein>
<keyword evidence="1" id="KW-0802">TPR repeat</keyword>
<evidence type="ECO:0000313" key="3">
    <source>
        <dbReference type="EMBL" id="RZU38489.1"/>
    </source>
</evidence>
<dbReference type="RefSeq" id="WP_207224661.1">
    <property type="nucleotide sequence ID" value="NZ_SHKX01000013.1"/>
</dbReference>
<gene>
    <name evidence="3" type="ORF">EV700_2423</name>
</gene>
<dbReference type="SUPFAM" id="SSF48452">
    <property type="entry name" value="TPR-like"/>
    <property type="match status" value="1"/>
</dbReference>
<organism evidence="3 4">
    <name type="scientific">Fluviicoccus keumensis</name>
    <dbReference type="NCBI Taxonomy" id="1435465"/>
    <lineage>
        <taxon>Bacteria</taxon>
        <taxon>Pseudomonadati</taxon>
        <taxon>Pseudomonadota</taxon>
        <taxon>Gammaproteobacteria</taxon>
        <taxon>Moraxellales</taxon>
        <taxon>Moraxellaceae</taxon>
        <taxon>Fluviicoccus</taxon>
    </lineage>
</organism>
<evidence type="ECO:0000256" key="2">
    <source>
        <dbReference type="SAM" id="MobiDB-lite"/>
    </source>
</evidence>
<keyword evidence="4" id="KW-1185">Reference proteome</keyword>